<keyword evidence="3" id="KW-1185">Reference proteome</keyword>
<name>A0A9P6KTY9_9PLEO</name>
<dbReference type="InterPro" id="IPR016181">
    <property type="entry name" value="Acyl_CoA_acyltransferase"/>
</dbReference>
<comment type="caution">
    <text evidence="2">The sequence shown here is derived from an EMBL/GenBank/DDBJ whole genome shotgun (WGS) entry which is preliminary data.</text>
</comment>
<reference evidence="2" key="1">
    <citation type="journal article" date="2020" name="Mol. Plant Microbe Interact.">
        <title>Genome Sequence of the Biocontrol Agent Coniothyrium minitans strain Conio (IMI 134523).</title>
        <authorList>
            <person name="Patel D."/>
            <person name="Shittu T.A."/>
            <person name="Baroncelli R."/>
            <person name="Muthumeenakshi S."/>
            <person name="Osborne T.H."/>
            <person name="Janganan T.K."/>
            <person name="Sreenivasaprasad S."/>
        </authorList>
    </citation>
    <scope>NUCLEOTIDE SEQUENCE</scope>
    <source>
        <strain evidence="2">Conio</strain>
    </source>
</reference>
<dbReference type="Pfam" id="PF13527">
    <property type="entry name" value="Acetyltransf_9"/>
    <property type="match status" value="1"/>
</dbReference>
<organism evidence="2 3">
    <name type="scientific">Paraphaeosphaeria minitans</name>
    <dbReference type="NCBI Taxonomy" id="565426"/>
    <lineage>
        <taxon>Eukaryota</taxon>
        <taxon>Fungi</taxon>
        <taxon>Dikarya</taxon>
        <taxon>Ascomycota</taxon>
        <taxon>Pezizomycotina</taxon>
        <taxon>Dothideomycetes</taxon>
        <taxon>Pleosporomycetidae</taxon>
        <taxon>Pleosporales</taxon>
        <taxon>Massarineae</taxon>
        <taxon>Didymosphaeriaceae</taxon>
        <taxon>Paraphaeosphaeria</taxon>
    </lineage>
</organism>
<accession>A0A9P6KTY9</accession>
<dbReference type="Gene3D" id="3.40.630.30">
    <property type="match status" value="1"/>
</dbReference>
<evidence type="ECO:0000259" key="1">
    <source>
        <dbReference type="PROSITE" id="PS51186"/>
    </source>
</evidence>
<gene>
    <name evidence="2" type="ORF">PMIN01_02007</name>
</gene>
<dbReference type="InterPro" id="IPR000182">
    <property type="entry name" value="GNAT_dom"/>
</dbReference>
<dbReference type="AlphaFoldDB" id="A0A9P6KTY9"/>
<dbReference type="PANTHER" id="PTHR42791:SF1">
    <property type="entry name" value="N-ACETYLTRANSFERASE DOMAIN-CONTAINING PROTEIN"/>
    <property type="match status" value="1"/>
</dbReference>
<dbReference type="EMBL" id="WJXW01000002">
    <property type="protein sequence ID" value="KAF9739373.1"/>
    <property type="molecule type" value="Genomic_DNA"/>
</dbReference>
<dbReference type="GO" id="GO:0016747">
    <property type="term" value="F:acyltransferase activity, transferring groups other than amino-acyl groups"/>
    <property type="evidence" value="ECO:0007669"/>
    <property type="project" value="InterPro"/>
</dbReference>
<proteinExistence type="predicted"/>
<evidence type="ECO:0000313" key="3">
    <source>
        <dbReference type="Proteomes" id="UP000756921"/>
    </source>
</evidence>
<evidence type="ECO:0000313" key="2">
    <source>
        <dbReference type="EMBL" id="KAF9739373.1"/>
    </source>
</evidence>
<dbReference type="OrthoDB" id="410198at2759"/>
<dbReference type="PROSITE" id="PS51186">
    <property type="entry name" value="GNAT"/>
    <property type="match status" value="1"/>
</dbReference>
<dbReference type="InterPro" id="IPR052523">
    <property type="entry name" value="Trichothecene_AcTrans"/>
</dbReference>
<dbReference type="SUPFAM" id="SSF55729">
    <property type="entry name" value="Acyl-CoA N-acyltransferases (Nat)"/>
    <property type="match status" value="1"/>
</dbReference>
<sequence>MATTVSSLRVDFEPKHASLKSADISLSGAAPLNLLKLFGLRPTSVPVPPLPEGVRVVTAAEYKQAAACLAEAFAEDEVVRYPVDTPDRVHWTKQEKWDLHVEMLEYVTYAHILKGLVTTVGDFEAVALWHVTPYPTPFLSLATHTVAYTRRMPPGSNMDDHLTMFKSGMWRLNYRLSAEGKRRFYNEFLPLLHDTKLGTLGGRDADSWYLVYIGTSLRGRGKGNASKLIRHVTSQADRDGVPVYLESSNEKNPPIYRRFGFETVRTVYLHRAEKNVELDIMVREAARVEKK</sequence>
<protein>
    <submittedName>
        <fullName evidence="2">N-acetyltransferase</fullName>
    </submittedName>
</protein>
<dbReference type="Proteomes" id="UP000756921">
    <property type="component" value="Unassembled WGS sequence"/>
</dbReference>
<feature type="domain" description="N-acetyltransferase" evidence="1">
    <location>
        <begin position="147"/>
        <end position="277"/>
    </location>
</feature>
<dbReference type="PANTHER" id="PTHR42791">
    <property type="entry name" value="GNAT FAMILY ACETYLTRANSFERASE"/>
    <property type="match status" value="1"/>
</dbReference>